<reference evidence="2 3" key="1">
    <citation type="submission" date="2023-01" db="EMBL/GenBank/DDBJ databases">
        <title>Trichodesmium-associated heterotrophic epibiont bacteria.</title>
        <authorList>
            <person name="Cleveland C.S."/>
            <person name="Webb E.A."/>
        </authorList>
    </citation>
    <scope>NUCLEOTIDE SEQUENCE [LARGE SCALE GENOMIC DNA]</scope>
    <source>
        <strain evidence="2 3">USCH2</strain>
    </source>
</reference>
<comment type="caution">
    <text evidence="2">The sequence shown here is derived from an EMBL/GenBank/DDBJ whole genome shotgun (WGS) entry which is preliminary data.</text>
</comment>
<accession>A0ABU8SNR7</accession>
<keyword evidence="1" id="KW-1133">Transmembrane helix</keyword>
<feature type="transmembrane region" description="Helical" evidence="1">
    <location>
        <begin position="80"/>
        <end position="100"/>
    </location>
</feature>
<sequence>MENRTLRIVLNKFIIYLFLLPLAIISFGASANAGLPMIMLAVPVYSISLLPIIAIEAIYLQKSLDLTKRLSVKTAFVSNLVSTIVGVPLTWVILVLIQMLTGGGAAYGVDTFVGKMLAVTWQAPWLIPYESDLHWMILFAGLFLLIPFYFVSWWSEFLVSVKMLADTGLSKIDIKVKVRNANLITYSLLAFWPIGWYVVGYVLK</sequence>
<evidence type="ECO:0000313" key="2">
    <source>
        <dbReference type="EMBL" id="MEJ6494672.1"/>
    </source>
</evidence>
<dbReference type="Proteomes" id="UP001377972">
    <property type="component" value="Unassembled WGS sequence"/>
</dbReference>
<feature type="transmembrane region" description="Helical" evidence="1">
    <location>
        <begin position="37"/>
        <end position="59"/>
    </location>
</feature>
<evidence type="ECO:0000313" key="3">
    <source>
        <dbReference type="Proteomes" id="UP001377972"/>
    </source>
</evidence>
<evidence type="ECO:0000256" key="1">
    <source>
        <dbReference type="SAM" id="Phobius"/>
    </source>
</evidence>
<organism evidence="2 3">
    <name type="scientific">Pseudoalteromonas lipolytica</name>
    <dbReference type="NCBI Taxonomy" id="570156"/>
    <lineage>
        <taxon>Bacteria</taxon>
        <taxon>Pseudomonadati</taxon>
        <taxon>Pseudomonadota</taxon>
        <taxon>Gammaproteobacteria</taxon>
        <taxon>Alteromonadales</taxon>
        <taxon>Pseudoalteromonadaceae</taxon>
        <taxon>Pseudoalteromonas</taxon>
    </lineage>
</organism>
<feature type="transmembrane region" description="Helical" evidence="1">
    <location>
        <begin position="12"/>
        <end position="31"/>
    </location>
</feature>
<dbReference type="RefSeq" id="WP_339979321.1">
    <property type="nucleotide sequence ID" value="NZ_JAQPZS010000001.1"/>
</dbReference>
<dbReference type="EMBL" id="JAQPZS010000001">
    <property type="protein sequence ID" value="MEJ6494672.1"/>
    <property type="molecule type" value="Genomic_DNA"/>
</dbReference>
<name>A0ABU8SNR7_9GAMM</name>
<keyword evidence="1" id="KW-0472">Membrane</keyword>
<feature type="transmembrane region" description="Helical" evidence="1">
    <location>
        <begin position="133"/>
        <end position="154"/>
    </location>
</feature>
<keyword evidence="1" id="KW-0812">Transmembrane</keyword>
<gene>
    <name evidence="2" type="ORF">PQI24_01425</name>
</gene>
<feature type="transmembrane region" description="Helical" evidence="1">
    <location>
        <begin position="183"/>
        <end position="203"/>
    </location>
</feature>
<proteinExistence type="predicted"/>
<keyword evidence="3" id="KW-1185">Reference proteome</keyword>
<protein>
    <submittedName>
        <fullName evidence="2">Uncharacterized protein</fullName>
    </submittedName>
</protein>